<evidence type="ECO:0000256" key="2">
    <source>
        <dbReference type="ARBA" id="ARBA00022692"/>
    </source>
</evidence>
<dbReference type="GO" id="GO:0016020">
    <property type="term" value="C:membrane"/>
    <property type="evidence" value="ECO:0007669"/>
    <property type="project" value="UniProtKB-SubCell"/>
</dbReference>
<evidence type="ECO:0000259" key="7">
    <source>
        <dbReference type="Pfam" id="PF20684"/>
    </source>
</evidence>
<evidence type="ECO:0000313" key="8">
    <source>
        <dbReference type="EMBL" id="KAF2680052.1"/>
    </source>
</evidence>
<protein>
    <recommendedName>
        <fullName evidence="7">Rhodopsin domain-containing protein</fullName>
    </recommendedName>
</protein>
<gene>
    <name evidence="8" type="ORF">K458DRAFT_312873</name>
</gene>
<dbReference type="Pfam" id="PF20684">
    <property type="entry name" value="Fung_rhodopsin"/>
    <property type="match status" value="1"/>
</dbReference>
<dbReference type="AlphaFoldDB" id="A0A6G1IPA4"/>
<feature type="transmembrane region" description="Helical" evidence="6">
    <location>
        <begin position="138"/>
        <end position="165"/>
    </location>
</feature>
<feature type="transmembrane region" description="Helical" evidence="6">
    <location>
        <begin position="253"/>
        <end position="278"/>
    </location>
</feature>
<comment type="similarity">
    <text evidence="5">Belongs to the SAT4 family.</text>
</comment>
<dbReference type="InterPro" id="IPR052337">
    <property type="entry name" value="SAT4-like"/>
</dbReference>
<evidence type="ECO:0000256" key="6">
    <source>
        <dbReference type="SAM" id="Phobius"/>
    </source>
</evidence>
<dbReference type="OrthoDB" id="5342292at2759"/>
<proteinExistence type="inferred from homology"/>
<keyword evidence="3 6" id="KW-1133">Transmembrane helix</keyword>
<dbReference type="PANTHER" id="PTHR33048:SF47">
    <property type="entry name" value="INTEGRAL MEMBRANE PROTEIN-RELATED"/>
    <property type="match status" value="1"/>
</dbReference>
<organism evidence="8 9">
    <name type="scientific">Lentithecium fluviatile CBS 122367</name>
    <dbReference type="NCBI Taxonomy" id="1168545"/>
    <lineage>
        <taxon>Eukaryota</taxon>
        <taxon>Fungi</taxon>
        <taxon>Dikarya</taxon>
        <taxon>Ascomycota</taxon>
        <taxon>Pezizomycotina</taxon>
        <taxon>Dothideomycetes</taxon>
        <taxon>Pleosporomycetidae</taxon>
        <taxon>Pleosporales</taxon>
        <taxon>Massarineae</taxon>
        <taxon>Lentitheciaceae</taxon>
        <taxon>Lentithecium</taxon>
    </lineage>
</organism>
<comment type="subcellular location">
    <subcellularLocation>
        <location evidence="1">Membrane</location>
        <topology evidence="1">Multi-pass membrane protein</topology>
    </subcellularLocation>
</comment>
<feature type="transmembrane region" description="Helical" evidence="6">
    <location>
        <begin position="219"/>
        <end position="241"/>
    </location>
</feature>
<evidence type="ECO:0000256" key="5">
    <source>
        <dbReference type="ARBA" id="ARBA00038359"/>
    </source>
</evidence>
<evidence type="ECO:0000256" key="1">
    <source>
        <dbReference type="ARBA" id="ARBA00004141"/>
    </source>
</evidence>
<keyword evidence="9" id="KW-1185">Reference proteome</keyword>
<dbReference type="Proteomes" id="UP000799291">
    <property type="component" value="Unassembled WGS sequence"/>
</dbReference>
<feature type="transmembrane region" description="Helical" evidence="6">
    <location>
        <begin position="71"/>
        <end position="88"/>
    </location>
</feature>
<dbReference type="EMBL" id="MU005599">
    <property type="protein sequence ID" value="KAF2680052.1"/>
    <property type="molecule type" value="Genomic_DNA"/>
</dbReference>
<keyword evidence="2 6" id="KW-0812">Transmembrane</keyword>
<feature type="transmembrane region" description="Helical" evidence="6">
    <location>
        <begin position="108"/>
        <end position="126"/>
    </location>
</feature>
<sequence length="380" mass="41823">MARQLDVYTTPALAAPPGVSSNLANPHSLDRSSVAIWSICFTLALSAVTARTFTKAYLLKNIQIEDCDSQVGFAAVTGVILAAERAGLGRHKWDISLASYADFININALMYSLIMFAAKFTVLIQIKRIFTAHQKAFIYWAVQVLLAANLLGYFAIFVTCLFTCWPKQYHGRNLFHGKCITTHGPIIATSIVNMVSDFTILFIPAFAITGLHMPWKRKVGVGAIFATGAFACASSIIRMVYSIKLFKTNDLTWALSPVGIWGTVEITTVILVAAFPTFPRLFKFLRTHDRGDKYVYKPDTGQWPVPARAHTSISTWGGNTTRLEMGSYEPLGERGLLSDAGTGDGQQIASPNPTLPRIYKKVEIEMVRRDRSGTAGQRDG</sequence>
<reference evidence="8" key="1">
    <citation type="journal article" date="2020" name="Stud. Mycol.">
        <title>101 Dothideomycetes genomes: a test case for predicting lifestyles and emergence of pathogens.</title>
        <authorList>
            <person name="Haridas S."/>
            <person name="Albert R."/>
            <person name="Binder M."/>
            <person name="Bloem J."/>
            <person name="Labutti K."/>
            <person name="Salamov A."/>
            <person name="Andreopoulos B."/>
            <person name="Baker S."/>
            <person name="Barry K."/>
            <person name="Bills G."/>
            <person name="Bluhm B."/>
            <person name="Cannon C."/>
            <person name="Castanera R."/>
            <person name="Culley D."/>
            <person name="Daum C."/>
            <person name="Ezra D."/>
            <person name="Gonzalez J."/>
            <person name="Henrissat B."/>
            <person name="Kuo A."/>
            <person name="Liang C."/>
            <person name="Lipzen A."/>
            <person name="Lutzoni F."/>
            <person name="Magnuson J."/>
            <person name="Mondo S."/>
            <person name="Nolan M."/>
            <person name="Ohm R."/>
            <person name="Pangilinan J."/>
            <person name="Park H.-J."/>
            <person name="Ramirez L."/>
            <person name="Alfaro M."/>
            <person name="Sun H."/>
            <person name="Tritt A."/>
            <person name="Yoshinaga Y."/>
            <person name="Zwiers L.-H."/>
            <person name="Turgeon B."/>
            <person name="Goodwin S."/>
            <person name="Spatafora J."/>
            <person name="Crous P."/>
            <person name="Grigoriev I."/>
        </authorList>
    </citation>
    <scope>NUCLEOTIDE SEQUENCE</scope>
    <source>
        <strain evidence="8">CBS 122367</strain>
    </source>
</reference>
<feature type="transmembrane region" description="Helical" evidence="6">
    <location>
        <begin position="185"/>
        <end position="207"/>
    </location>
</feature>
<name>A0A6G1IPA4_9PLEO</name>
<feature type="transmembrane region" description="Helical" evidence="6">
    <location>
        <begin position="34"/>
        <end position="50"/>
    </location>
</feature>
<dbReference type="InterPro" id="IPR049326">
    <property type="entry name" value="Rhodopsin_dom_fungi"/>
</dbReference>
<dbReference type="PANTHER" id="PTHR33048">
    <property type="entry name" value="PTH11-LIKE INTEGRAL MEMBRANE PROTEIN (AFU_ORTHOLOGUE AFUA_5G11245)"/>
    <property type="match status" value="1"/>
</dbReference>
<feature type="domain" description="Rhodopsin" evidence="7">
    <location>
        <begin position="51"/>
        <end position="283"/>
    </location>
</feature>
<keyword evidence="4 6" id="KW-0472">Membrane</keyword>
<evidence type="ECO:0000256" key="4">
    <source>
        <dbReference type="ARBA" id="ARBA00023136"/>
    </source>
</evidence>
<evidence type="ECO:0000256" key="3">
    <source>
        <dbReference type="ARBA" id="ARBA00022989"/>
    </source>
</evidence>
<accession>A0A6G1IPA4</accession>
<evidence type="ECO:0000313" key="9">
    <source>
        <dbReference type="Proteomes" id="UP000799291"/>
    </source>
</evidence>